<sequence>MAQGSVAVGCWADRREEQNGSGFLAPSCHGAFYPRSLVSWLLLDSFACSCLDLEWSNQEQTLHPLHLGTSLLVIRPARWIDYPGWKPSQLTAAVASSRLQEVYDASPKGLEELSPVTMHKTKMHQLDSQIPPGLTGSVGFKEIAPGPRSRIKSAPLHVALFLTAMVRRSLERASERGFAAQAGKPDSPPKAEEEAKRPGQVAKLYEALVQKRHVD</sequence>
<protein>
    <submittedName>
        <fullName evidence="2">Synaptogyrin-2</fullName>
    </submittedName>
</protein>
<evidence type="ECO:0000256" key="1">
    <source>
        <dbReference type="SAM" id="MobiDB-lite"/>
    </source>
</evidence>
<dbReference type="Proteomes" id="UP000297703">
    <property type="component" value="Unassembled WGS sequence"/>
</dbReference>
<name>A0A4D9EGT5_9SAUR</name>
<organism evidence="2 3">
    <name type="scientific">Platysternon megacephalum</name>
    <name type="common">big-headed turtle</name>
    <dbReference type="NCBI Taxonomy" id="55544"/>
    <lineage>
        <taxon>Eukaryota</taxon>
        <taxon>Metazoa</taxon>
        <taxon>Chordata</taxon>
        <taxon>Craniata</taxon>
        <taxon>Vertebrata</taxon>
        <taxon>Euteleostomi</taxon>
        <taxon>Archelosauria</taxon>
        <taxon>Testudinata</taxon>
        <taxon>Testudines</taxon>
        <taxon>Cryptodira</taxon>
        <taxon>Durocryptodira</taxon>
        <taxon>Testudinoidea</taxon>
        <taxon>Platysternidae</taxon>
        <taxon>Platysternon</taxon>
    </lineage>
</organism>
<evidence type="ECO:0000313" key="2">
    <source>
        <dbReference type="EMBL" id="TFK06602.1"/>
    </source>
</evidence>
<evidence type="ECO:0000313" key="3">
    <source>
        <dbReference type="Proteomes" id="UP000297703"/>
    </source>
</evidence>
<proteinExistence type="predicted"/>
<reference evidence="2 3" key="2">
    <citation type="submission" date="2019-04" db="EMBL/GenBank/DDBJ databases">
        <title>The genome sequence of big-headed turtle.</title>
        <authorList>
            <person name="Gong S."/>
        </authorList>
    </citation>
    <scope>NUCLEOTIDE SEQUENCE [LARGE SCALE GENOMIC DNA]</scope>
    <source>
        <strain evidence="2">DO16091913</strain>
        <tissue evidence="2">Muscle</tissue>
    </source>
</reference>
<dbReference type="AlphaFoldDB" id="A0A4D9EGT5"/>
<accession>A0A4D9EGT5</accession>
<reference evidence="2 3" key="1">
    <citation type="submission" date="2019-04" db="EMBL/GenBank/DDBJ databases">
        <title>Draft genome of the big-headed turtle Platysternon megacephalum.</title>
        <authorList>
            <person name="Gong S."/>
        </authorList>
    </citation>
    <scope>NUCLEOTIDE SEQUENCE [LARGE SCALE GENOMIC DNA]</scope>
    <source>
        <strain evidence="2">DO16091913</strain>
        <tissue evidence="2">Muscle</tissue>
    </source>
</reference>
<dbReference type="EMBL" id="QXTE01000095">
    <property type="protein sequence ID" value="TFK06602.1"/>
    <property type="molecule type" value="Genomic_DNA"/>
</dbReference>
<comment type="caution">
    <text evidence="2">The sequence shown here is derived from an EMBL/GenBank/DDBJ whole genome shotgun (WGS) entry which is preliminary data.</text>
</comment>
<keyword evidence="3" id="KW-1185">Reference proteome</keyword>
<feature type="region of interest" description="Disordered" evidence="1">
    <location>
        <begin position="175"/>
        <end position="202"/>
    </location>
</feature>
<feature type="compositionally biased region" description="Basic and acidic residues" evidence="1">
    <location>
        <begin position="187"/>
        <end position="197"/>
    </location>
</feature>
<gene>
    <name evidence="2" type="ORF">DR999_PMT10485</name>
</gene>